<dbReference type="InterPro" id="IPR001214">
    <property type="entry name" value="SET_dom"/>
</dbReference>
<dbReference type="EMBL" id="JAQJAN010000017">
    <property type="protein sequence ID" value="KAJ5710040.1"/>
    <property type="molecule type" value="Genomic_DNA"/>
</dbReference>
<dbReference type="CDD" id="cd20071">
    <property type="entry name" value="SET_SMYD"/>
    <property type="match status" value="1"/>
</dbReference>
<evidence type="ECO:0000259" key="2">
    <source>
        <dbReference type="PROSITE" id="PS50280"/>
    </source>
</evidence>
<feature type="domain" description="SET" evidence="2">
    <location>
        <begin position="353"/>
        <end position="547"/>
    </location>
</feature>
<protein>
    <recommendedName>
        <fullName evidence="2">SET domain-containing protein</fullName>
    </recommendedName>
</protein>
<dbReference type="PROSITE" id="PS50280">
    <property type="entry name" value="SET"/>
    <property type="match status" value="1"/>
</dbReference>
<evidence type="ECO:0000313" key="3">
    <source>
        <dbReference type="EMBL" id="KAJ5710040.1"/>
    </source>
</evidence>
<keyword evidence="4" id="KW-1185">Reference proteome</keyword>
<accession>A0AAD6HEP6</accession>
<comment type="caution">
    <text evidence="3">The sequence shown here is derived from an EMBL/GenBank/DDBJ whole genome shotgun (WGS) entry which is preliminary data.</text>
</comment>
<proteinExistence type="predicted"/>
<gene>
    <name evidence="3" type="ORF">N7493_009632</name>
</gene>
<reference evidence="3" key="2">
    <citation type="submission" date="2023-01" db="EMBL/GenBank/DDBJ databases">
        <authorList>
            <person name="Petersen C."/>
        </authorList>
    </citation>
    <scope>NUCLEOTIDE SEQUENCE</scope>
    <source>
        <strain evidence="3">IBT 17514</strain>
    </source>
</reference>
<dbReference type="Gene3D" id="2.170.270.10">
    <property type="entry name" value="SET domain"/>
    <property type="match status" value="1"/>
</dbReference>
<dbReference type="Proteomes" id="UP001215712">
    <property type="component" value="Unassembled WGS sequence"/>
</dbReference>
<dbReference type="InterPro" id="IPR011990">
    <property type="entry name" value="TPR-like_helical_dom_sf"/>
</dbReference>
<dbReference type="PANTHER" id="PTHR47643">
    <property type="entry name" value="TPR DOMAIN PROTEIN (AFU_ORTHOLOGUE AFUA_5G12710)"/>
    <property type="match status" value="1"/>
</dbReference>
<name>A0AAD6HEP6_9EURO</name>
<dbReference type="InterPro" id="IPR053209">
    <property type="entry name" value="Gramillin-biosynth_MTr"/>
</dbReference>
<sequence length="758" mass="85828">MDVHDVSDIPEYLALLQKHKQDLQKNQKLQGQKPKIRSSRFETVTQFMSMRHVHIVNDVRGASDSLKILCSYLPLAYPPSTAPFSELNKMMLEDLTVETHHRGKYLLLRTVTPADLVTGAIAIAEDEDDRVFMLILYNQGEELSKFMKLGTVLVVKEPYLKRLADGNYGIRVDHVSDLVFIPDFDDRVPLAWRPQITSADDSPAFWKEKGNEYFDEDSHSLAIQCYTKVLERNPPPDLKIKTELNRSLCCLKTHHFDAAIRDADSVLQDSELSEKALLRKAQALYYLRRYAESCEIHKLLGENYPKNSLAQHEFERASVRLAEQETGKYDFKKMMLEAQRRRPPHLERGTYVGPVKIKDTKTHGRGLFTTKAVKAGDLLLCEKAFCYQFHDECDLGVTLLISPDTNRLALGSTVELNEAIAQKLHKNPSLASKFNDLYHGSYEVSEASNIQVDGRAVVDSFLIQRIVDLNSFGSPLLSRDSHVAIMCGDRPSEVENKTYYCSGIWCMASYINHSCLSNARRSFIGDMMIIRASKDIPANTEITFWYGSPVGRTEELSSNLANWGFNCDCASCKDIRQLGETVACTRKKLISELGKLFMNENKRMPKIEKIILDIEKTYTRPQSKVPHILAWQGYLSLTALWTNSHKFGKAIKFGLKALESLGFIVNGGEISDTKLEVKTWGLMTDGVVGCWMLLCRAYSQVAPVLEAQAKEYAKISYKICVGEDETFDDTYGKQSVRADGLLFIMRNGKIRDCPVNRG</sequence>
<dbReference type="InterPro" id="IPR019734">
    <property type="entry name" value="TPR_rpt"/>
</dbReference>
<evidence type="ECO:0000313" key="4">
    <source>
        <dbReference type="Proteomes" id="UP001215712"/>
    </source>
</evidence>
<dbReference type="PROSITE" id="PS50005">
    <property type="entry name" value="TPR"/>
    <property type="match status" value="1"/>
</dbReference>
<reference evidence="3" key="1">
    <citation type="journal article" date="2023" name="IMA Fungus">
        <title>Comparative genomic study of the Penicillium genus elucidates a diverse pangenome and 15 lateral gene transfer events.</title>
        <authorList>
            <person name="Petersen C."/>
            <person name="Sorensen T."/>
            <person name="Nielsen M.R."/>
            <person name="Sondergaard T.E."/>
            <person name="Sorensen J.L."/>
            <person name="Fitzpatrick D.A."/>
            <person name="Frisvad J.C."/>
            <person name="Nielsen K.L."/>
        </authorList>
    </citation>
    <scope>NUCLEOTIDE SEQUENCE</scope>
    <source>
        <strain evidence="3">IBT 17514</strain>
    </source>
</reference>
<dbReference type="SUPFAM" id="SSF48452">
    <property type="entry name" value="TPR-like"/>
    <property type="match status" value="1"/>
</dbReference>
<dbReference type="Pfam" id="PF00856">
    <property type="entry name" value="SET"/>
    <property type="match status" value="1"/>
</dbReference>
<organism evidence="3 4">
    <name type="scientific">Penicillium malachiteum</name>
    <dbReference type="NCBI Taxonomy" id="1324776"/>
    <lineage>
        <taxon>Eukaryota</taxon>
        <taxon>Fungi</taxon>
        <taxon>Dikarya</taxon>
        <taxon>Ascomycota</taxon>
        <taxon>Pezizomycotina</taxon>
        <taxon>Eurotiomycetes</taxon>
        <taxon>Eurotiomycetidae</taxon>
        <taxon>Eurotiales</taxon>
        <taxon>Aspergillaceae</taxon>
        <taxon>Penicillium</taxon>
    </lineage>
</organism>
<feature type="repeat" description="TPR" evidence="1">
    <location>
        <begin position="203"/>
        <end position="236"/>
    </location>
</feature>
<evidence type="ECO:0000256" key="1">
    <source>
        <dbReference type="PROSITE-ProRule" id="PRU00339"/>
    </source>
</evidence>
<dbReference type="Gene3D" id="1.25.40.10">
    <property type="entry name" value="Tetratricopeptide repeat domain"/>
    <property type="match status" value="1"/>
</dbReference>
<keyword evidence="1" id="KW-0802">TPR repeat</keyword>
<dbReference type="InterPro" id="IPR046341">
    <property type="entry name" value="SET_dom_sf"/>
</dbReference>
<dbReference type="PANTHER" id="PTHR47643:SF2">
    <property type="entry name" value="TPR DOMAIN PROTEIN (AFU_ORTHOLOGUE AFUA_5G12710)"/>
    <property type="match status" value="1"/>
</dbReference>
<dbReference type="AlphaFoldDB" id="A0AAD6HEP6"/>
<dbReference type="SMART" id="SM00317">
    <property type="entry name" value="SET"/>
    <property type="match status" value="1"/>
</dbReference>
<dbReference type="SUPFAM" id="SSF82199">
    <property type="entry name" value="SET domain"/>
    <property type="match status" value="1"/>
</dbReference>